<evidence type="ECO:0000313" key="3">
    <source>
        <dbReference type="Proteomes" id="UP000636505"/>
    </source>
</evidence>
<dbReference type="Proteomes" id="UP000636505">
    <property type="component" value="Unassembled WGS sequence"/>
</dbReference>
<proteinExistence type="predicted"/>
<sequence>MAGKQCRTHSGLSLSLTQDTAGLIARTVEDAAILLGALTGIDPRELATAASAPGQYARDRGRSSHRS</sequence>
<dbReference type="Gene3D" id="3.90.1300.10">
    <property type="entry name" value="Amidase signature (AS) domain"/>
    <property type="match status" value="1"/>
</dbReference>
<protein>
    <submittedName>
        <fullName evidence="2">Uncharacterized protein</fullName>
    </submittedName>
</protein>
<comment type="caution">
    <text evidence="2">The sequence shown here is derived from an EMBL/GenBank/DDBJ whole genome shotgun (WGS) entry which is preliminary data.</text>
</comment>
<dbReference type="RefSeq" id="WP_193910012.1">
    <property type="nucleotide sequence ID" value="NZ_JADEXG010000050.1"/>
</dbReference>
<evidence type="ECO:0000256" key="1">
    <source>
        <dbReference type="SAM" id="MobiDB-lite"/>
    </source>
</evidence>
<dbReference type="SUPFAM" id="SSF75304">
    <property type="entry name" value="Amidase signature (AS) enzymes"/>
    <property type="match status" value="1"/>
</dbReference>
<name>A0A8J7AQD7_9CYAN</name>
<organism evidence="2 3">
    <name type="scientific">Vasconcelosia minhoensis LEGE 07310</name>
    <dbReference type="NCBI Taxonomy" id="915328"/>
    <lineage>
        <taxon>Bacteria</taxon>
        <taxon>Bacillati</taxon>
        <taxon>Cyanobacteriota</taxon>
        <taxon>Cyanophyceae</taxon>
        <taxon>Nodosilineales</taxon>
        <taxon>Cymatolegaceae</taxon>
        <taxon>Vasconcelosia</taxon>
        <taxon>Vasconcelosia minhoensis</taxon>
    </lineage>
</organism>
<feature type="region of interest" description="Disordered" evidence="1">
    <location>
        <begin position="48"/>
        <end position="67"/>
    </location>
</feature>
<dbReference type="AlphaFoldDB" id="A0A8J7AQD7"/>
<dbReference type="InterPro" id="IPR036928">
    <property type="entry name" value="AS_sf"/>
</dbReference>
<feature type="compositionally biased region" description="Basic and acidic residues" evidence="1">
    <location>
        <begin position="57"/>
        <end position="67"/>
    </location>
</feature>
<dbReference type="EMBL" id="JADEXG010000050">
    <property type="protein sequence ID" value="MBE9079245.1"/>
    <property type="molecule type" value="Genomic_DNA"/>
</dbReference>
<keyword evidence="3" id="KW-1185">Reference proteome</keyword>
<evidence type="ECO:0000313" key="2">
    <source>
        <dbReference type="EMBL" id="MBE9079245.1"/>
    </source>
</evidence>
<reference evidence="2" key="1">
    <citation type="submission" date="2020-10" db="EMBL/GenBank/DDBJ databases">
        <authorList>
            <person name="Castelo-Branco R."/>
            <person name="Eusebio N."/>
            <person name="Adriana R."/>
            <person name="Vieira A."/>
            <person name="Brugerolle De Fraissinette N."/>
            <person name="Rezende De Castro R."/>
            <person name="Schneider M.P."/>
            <person name="Vasconcelos V."/>
            <person name="Leao P.N."/>
        </authorList>
    </citation>
    <scope>NUCLEOTIDE SEQUENCE</scope>
    <source>
        <strain evidence="2">LEGE 07310</strain>
    </source>
</reference>
<accession>A0A8J7AQD7</accession>
<gene>
    <name evidence="2" type="ORF">IQ241_18405</name>
</gene>